<dbReference type="CDD" id="cd01121">
    <property type="entry name" value="RadA_SMS_N"/>
    <property type="match status" value="1"/>
</dbReference>
<evidence type="ECO:0000256" key="4">
    <source>
        <dbReference type="ARBA" id="ARBA00022771"/>
    </source>
</evidence>
<evidence type="ECO:0000256" key="6">
    <source>
        <dbReference type="ARBA" id="ARBA00022833"/>
    </source>
</evidence>
<keyword evidence="8 11" id="KW-0346">Stress response</keyword>
<dbReference type="PRINTS" id="PR01874">
    <property type="entry name" value="DNAREPAIRADA"/>
</dbReference>
<dbReference type="Gene3D" id="3.40.50.300">
    <property type="entry name" value="P-loop containing nucleotide triphosphate hydrolases"/>
    <property type="match status" value="1"/>
</dbReference>
<comment type="similarity">
    <text evidence="11 13">Belongs to the RecA family. RadA subfamily.</text>
</comment>
<evidence type="ECO:0000256" key="11">
    <source>
        <dbReference type="HAMAP-Rule" id="MF_01498"/>
    </source>
</evidence>
<evidence type="ECO:0000256" key="9">
    <source>
        <dbReference type="ARBA" id="ARBA00023125"/>
    </source>
</evidence>
<dbReference type="PROSITE" id="PS50162">
    <property type="entry name" value="RECA_2"/>
    <property type="match status" value="1"/>
</dbReference>
<comment type="function">
    <text evidence="11">Plays a role in repairing double-strand DNA breaks, probably involving stabilizing or processing branched DNA or blocked replication forks.</text>
</comment>
<feature type="region of interest" description="Lon-protease-like" evidence="11">
    <location>
        <begin position="359"/>
        <end position="465"/>
    </location>
</feature>
<organism evidence="15 16">
    <name type="scientific">Gemmatimonas groenlandica</name>
    <dbReference type="NCBI Taxonomy" id="2732249"/>
    <lineage>
        <taxon>Bacteria</taxon>
        <taxon>Pseudomonadati</taxon>
        <taxon>Gemmatimonadota</taxon>
        <taxon>Gemmatimonadia</taxon>
        <taxon>Gemmatimonadales</taxon>
        <taxon>Gemmatimonadaceae</taxon>
        <taxon>Gemmatimonas</taxon>
    </lineage>
</organism>
<evidence type="ECO:0000256" key="13">
    <source>
        <dbReference type="RuleBase" id="RU003555"/>
    </source>
</evidence>
<dbReference type="NCBIfam" id="TIGR00416">
    <property type="entry name" value="sms"/>
    <property type="match status" value="1"/>
</dbReference>
<keyword evidence="1 11" id="KW-0479">Metal-binding</keyword>
<dbReference type="FunFam" id="3.40.50.300:FF:000050">
    <property type="entry name" value="DNA repair protein RadA"/>
    <property type="match status" value="1"/>
</dbReference>
<dbReference type="PANTHER" id="PTHR32472:SF10">
    <property type="entry name" value="DNA REPAIR PROTEIN RADA-LIKE PROTEIN"/>
    <property type="match status" value="1"/>
</dbReference>
<reference evidence="15 16" key="1">
    <citation type="submission" date="2020-05" db="EMBL/GenBank/DDBJ databases">
        <title>Complete genome sequence of Gemmatimonas greenlandica TET16.</title>
        <authorList>
            <person name="Zeng Y."/>
        </authorList>
    </citation>
    <scope>NUCLEOTIDE SEQUENCE [LARGE SCALE GENOMIC DNA]</scope>
    <source>
        <strain evidence="15 16">TET16</strain>
    </source>
</reference>
<dbReference type="InterPro" id="IPR014721">
    <property type="entry name" value="Ribsml_uS5_D2-typ_fold_subgr"/>
</dbReference>
<dbReference type="HAMAP" id="MF_01498">
    <property type="entry name" value="RadA_bact"/>
    <property type="match status" value="1"/>
</dbReference>
<dbReference type="GO" id="GO:0016787">
    <property type="term" value="F:hydrolase activity"/>
    <property type="evidence" value="ECO:0007669"/>
    <property type="project" value="UniProtKB-KW"/>
</dbReference>
<keyword evidence="9 11" id="KW-0238">DNA-binding</keyword>
<feature type="domain" description="RecA family profile 1" evidence="14">
    <location>
        <begin position="69"/>
        <end position="223"/>
    </location>
</feature>
<evidence type="ECO:0000259" key="14">
    <source>
        <dbReference type="PROSITE" id="PS50162"/>
    </source>
</evidence>
<dbReference type="InterPro" id="IPR020588">
    <property type="entry name" value="RecA_ATP-bd"/>
</dbReference>
<dbReference type="EMBL" id="CP053085">
    <property type="protein sequence ID" value="QJR35026.1"/>
    <property type="molecule type" value="Genomic_DNA"/>
</dbReference>
<comment type="function">
    <text evidence="13">DNA-dependent ATPase involved in processing of recombination intermediates, plays a role in repairing DNA breaks. Stimulates the branch migration of RecA-mediated strand transfer reactions, allowing the 3' invading strand to extend heteroduplex DNA faster. Binds ssDNA in the presence of ADP but not other nucleotides, has ATPase activity that is stimulated by ssDNA and various branched DNA structures, but inhibited by SSB. Does not have RecA's homology-searching function.</text>
</comment>
<dbReference type="InterPro" id="IPR020568">
    <property type="entry name" value="Ribosomal_Su5_D2-typ_SF"/>
</dbReference>
<keyword evidence="10 11" id="KW-0234">DNA repair</keyword>
<dbReference type="GO" id="GO:0008270">
    <property type="term" value="F:zinc ion binding"/>
    <property type="evidence" value="ECO:0007669"/>
    <property type="project" value="UniProtKB-KW"/>
</dbReference>
<evidence type="ECO:0000256" key="12">
    <source>
        <dbReference type="NCBIfam" id="TIGR00416"/>
    </source>
</evidence>
<dbReference type="Gene3D" id="3.30.230.10">
    <property type="match status" value="1"/>
</dbReference>
<evidence type="ECO:0000313" key="16">
    <source>
        <dbReference type="Proteomes" id="UP000500938"/>
    </source>
</evidence>
<dbReference type="SUPFAM" id="SSF52540">
    <property type="entry name" value="P-loop containing nucleoside triphosphate hydrolases"/>
    <property type="match status" value="1"/>
</dbReference>
<keyword evidence="6 13" id="KW-0862">Zinc</keyword>
<gene>
    <name evidence="11 15" type="primary">radA</name>
    <name evidence="15" type="ORF">HKW67_05625</name>
</gene>
<evidence type="ECO:0000313" key="15">
    <source>
        <dbReference type="EMBL" id="QJR35026.1"/>
    </source>
</evidence>
<comment type="domain">
    <text evidence="11">The middle region has homology to RecA with ATPase motifs including the RadA KNRFG motif, while the C-terminus is homologous to Lon protease.</text>
</comment>
<dbReference type="Pfam" id="PF13481">
    <property type="entry name" value="AAA_25"/>
    <property type="match status" value="1"/>
</dbReference>
<dbReference type="PANTHER" id="PTHR32472">
    <property type="entry name" value="DNA REPAIR PROTEIN RADA"/>
    <property type="match status" value="1"/>
</dbReference>
<feature type="binding site" evidence="11">
    <location>
        <begin position="98"/>
        <end position="105"/>
    </location>
    <ligand>
        <name>ATP</name>
        <dbReference type="ChEBI" id="CHEBI:30616"/>
    </ligand>
</feature>
<dbReference type="Proteomes" id="UP000500938">
    <property type="component" value="Chromosome"/>
</dbReference>
<dbReference type="Pfam" id="PF18073">
    <property type="entry name" value="Zn_ribbon_LapB"/>
    <property type="match status" value="1"/>
</dbReference>
<evidence type="ECO:0000256" key="1">
    <source>
        <dbReference type="ARBA" id="ARBA00022723"/>
    </source>
</evidence>
<dbReference type="GO" id="GO:0140664">
    <property type="term" value="F:ATP-dependent DNA damage sensor activity"/>
    <property type="evidence" value="ECO:0007669"/>
    <property type="project" value="InterPro"/>
</dbReference>
<evidence type="ECO:0000256" key="10">
    <source>
        <dbReference type="ARBA" id="ARBA00023204"/>
    </source>
</evidence>
<evidence type="ECO:0000256" key="7">
    <source>
        <dbReference type="ARBA" id="ARBA00022840"/>
    </source>
</evidence>
<dbReference type="InterPro" id="IPR041166">
    <property type="entry name" value="Rubredoxin_2"/>
</dbReference>
<name>A0A6M4INM5_9BACT</name>
<keyword evidence="3 11" id="KW-0227">DNA damage</keyword>
<keyword evidence="5" id="KW-0378">Hydrolase</keyword>
<dbReference type="KEGG" id="ggr:HKW67_05625"/>
<keyword evidence="4 13" id="KW-0863">Zinc-finger</keyword>
<dbReference type="InterPro" id="IPR027417">
    <property type="entry name" value="P-loop_NTPase"/>
</dbReference>
<keyword evidence="2 11" id="KW-0547">Nucleotide-binding</keyword>
<dbReference type="GO" id="GO:0005829">
    <property type="term" value="C:cytosol"/>
    <property type="evidence" value="ECO:0007669"/>
    <property type="project" value="TreeGrafter"/>
</dbReference>
<proteinExistence type="inferred from homology"/>
<dbReference type="SMART" id="SM00382">
    <property type="entry name" value="AAA"/>
    <property type="match status" value="1"/>
</dbReference>
<accession>A0A6M4INM5</accession>
<dbReference type="GO" id="GO:0005524">
    <property type="term" value="F:ATP binding"/>
    <property type="evidence" value="ECO:0007669"/>
    <property type="project" value="UniProtKB-UniRule"/>
</dbReference>
<keyword evidence="7 11" id="KW-0067">ATP-binding</keyword>
<dbReference type="InterPro" id="IPR003593">
    <property type="entry name" value="AAA+_ATPase"/>
</dbReference>
<dbReference type="SUPFAM" id="SSF54211">
    <property type="entry name" value="Ribosomal protein S5 domain 2-like"/>
    <property type="match status" value="1"/>
</dbReference>
<evidence type="ECO:0000256" key="5">
    <source>
        <dbReference type="ARBA" id="ARBA00022801"/>
    </source>
</evidence>
<protein>
    <recommendedName>
        <fullName evidence="11 12">DNA repair protein RadA</fullName>
    </recommendedName>
</protein>
<dbReference type="GO" id="GO:0000725">
    <property type="term" value="P:recombinational repair"/>
    <property type="evidence" value="ECO:0007669"/>
    <property type="project" value="UniProtKB-UniRule"/>
</dbReference>
<dbReference type="GO" id="GO:0003684">
    <property type="term" value="F:damaged DNA binding"/>
    <property type="evidence" value="ECO:0007669"/>
    <property type="project" value="InterPro"/>
</dbReference>
<sequence length="465" mass="48817">MAKAKTVYRCTECGAEFPKWAGRCESCDAWNTLGEEMVSNAPTSKRTAARSVPGIAAATVTLGRVTAADTPRWTTQLNEFDFVLGGGLVPGSMVLVGGEPGIGKSTLLLQVAARLENAGLATLYVSGEESALQVRLRADRLAEDASSVALLTETSLETILATASQPAADGRRISVLIVDSIQTVHTELLEGAPGNVGQVRECAARLMRFAKDTGTAVFVIGHVTKGGGIAGPKTLEHIVDTVLYFEGDGTLDHRVLRATKNRFGSVDEIGVFRMVGTGLIPVENPSALFLGDRRDVASGSAVCALMEGTRPVLVEVQALAARAGFGTPQRVANGIDARRLALLLAVLDKRGGFSCAHLDVFCNIVGGMRVQEPSVDLAIVAAIASSVVDKPLPAQAIFLGEVGLGGEVRPVSQVERRLAEAAKLGMTRAYLSDRAIPRRVPGDITLVGVRTLADVLQKTVGKDAT</sequence>
<dbReference type="RefSeq" id="WP_171224454.1">
    <property type="nucleotide sequence ID" value="NZ_CP053085.1"/>
</dbReference>
<keyword evidence="16" id="KW-1185">Reference proteome</keyword>
<dbReference type="InterPro" id="IPR004504">
    <property type="entry name" value="DNA_repair_RadA"/>
</dbReference>
<evidence type="ECO:0000256" key="3">
    <source>
        <dbReference type="ARBA" id="ARBA00022763"/>
    </source>
</evidence>
<evidence type="ECO:0000256" key="2">
    <source>
        <dbReference type="ARBA" id="ARBA00022741"/>
    </source>
</evidence>
<evidence type="ECO:0000256" key="8">
    <source>
        <dbReference type="ARBA" id="ARBA00023016"/>
    </source>
</evidence>
<feature type="short sequence motif" description="RadA KNRFG motif" evidence="11">
    <location>
        <begin position="260"/>
        <end position="264"/>
    </location>
</feature>
<dbReference type="AlphaFoldDB" id="A0A6M4INM5"/>